<dbReference type="PANTHER" id="PTHR46970:SF1">
    <property type="entry name" value="BASIC HELIX-LOOP-HELIX DOMAIN-CONTAINING PROTEIN USF3"/>
    <property type="match status" value="1"/>
</dbReference>
<feature type="compositionally biased region" description="Low complexity" evidence="1">
    <location>
        <begin position="923"/>
        <end position="937"/>
    </location>
</feature>
<protein>
    <recommendedName>
        <fullName evidence="2">BHLH domain-containing protein</fullName>
    </recommendedName>
</protein>
<feature type="region of interest" description="Disordered" evidence="1">
    <location>
        <begin position="1329"/>
        <end position="1386"/>
    </location>
</feature>
<feature type="compositionally biased region" description="Polar residues" evidence="1">
    <location>
        <begin position="1"/>
        <end position="10"/>
    </location>
</feature>
<dbReference type="Pfam" id="PF00010">
    <property type="entry name" value="HLH"/>
    <property type="match status" value="1"/>
</dbReference>
<dbReference type="GO" id="GO:0000977">
    <property type="term" value="F:RNA polymerase II transcription regulatory region sequence-specific DNA binding"/>
    <property type="evidence" value="ECO:0007669"/>
    <property type="project" value="TreeGrafter"/>
</dbReference>
<dbReference type="GO" id="GO:0010719">
    <property type="term" value="P:negative regulation of epithelial to mesenchymal transition"/>
    <property type="evidence" value="ECO:0007669"/>
    <property type="project" value="TreeGrafter"/>
</dbReference>
<feature type="region of interest" description="Disordered" evidence="1">
    <location>
        <begin position="2034"/>
        <end position="2160"/>
    </location>
</feature>
<keyword evidence="4" id="KW-1185">Reference proteome</keyword>
<dbReference type="Ensembl" id="ENSOTST00005189949.1">
    <property type="protein sequence ID" value="ENSOTSP00005145243.1"/>
    <property type="gene ID" value="ENSOTSG00005069469.1"/>
</dbReference>
<dbReference type="CDD" id="cd18910">
    <property type="entry name" value="bHLHzip_USF3"/>
    <property type="match status" value="1"/>
</dbReference>
<feature type="compositionally biased region" description="Polar residues" evidence="1">
    <location>
        <begin position="824"/>
        <end position="853"/>
    </location>
</feature>
<feature type="region of interest" description="Disordered" evidence="1">
    <location>
        <begin position="820"/>
        <end position="879"/>
    </location>
</feature>
<reference evidence="3" key="2">
    <citation type="submission" date="2025-08" db="UniProtKB">
        <authorList>
            <consortium name="Ensembl"/>
        </authorList>
    </citation>
    <scope>IDENTIFICATION</scope>
</reference>
<feature type="region of interest" description="Disordered" evidence="1">
    <location>
        <begin position="1660"/>
        <end position="1997"/>
    </location>
</feature>
<feature type="region of interest" description="Disordered" evidence="1">
    <location>
        <begin position="920"/>
        <end position="1106"/>
    </location>
</feature>
<gene>
    <name evidence="3" type="primary">USF3</name>
</gene>
<feature type="compositionally biased region" description="Basic and acidic residues" evidence="1">
    <location>
        <begin position="1796"/>
        <end position="1808"/>
    </location>
</feature>
<feature type="compositionally biased region" description="Polar residues" evidence="1">
    <location>
        <begin position="1341"/>
        <end position="1364"/>
    </location>
</feature>
<evidence type="ECO:0000256" key="1">
    <source>
        <dbReference type="SAM" id="MobiDB-lite"/>
    </source>
</evidence>
<dbReference type="InterPro" id="IPR011598">
    <property type="entry name" value="bHLH_dom"/>
</dbReference>
<feature type="compositionally biased region" description="Polar residues" evidence="1">
    <location>
        <begin position="1424"/>
        <end position="1433"/>
    </location>
</feature>
<feature type="domain" description="BHLH" evidence="2">
    <location>
        <begin position="18"/>
        <end position="69"/>
    </location>
</feature>
<feature type="compositionally biased region" description="Low complexity" evidence="1">
    <location>
        <begin position="1761"/>
        <end position="1772"/>
    </location>
</feature>
<feature type="compositionally biased region" description="Polar residues" evidence="1">
    <location>
        <begin position="2090"/>
        <end position="2111"/>
    </location>
</feature>
<feature type="region of interest" description="Disordered" evidence="1">
    <location>
        <begin position="1266"/>
        <end position="1288"/>
    </location>
</feature>
<feature type="compositionally biased region" description="Low complexity" evidence="1">
    <location>
        <begin position="1126"/>
        <end position="1160"/>
    </location>
</feature>
<name>A0AAZ3RVV0_ONCTS</name>
<dbReference type="GO" id="GO:0046983">
    <property type="term" value="F:protein dimerization activity"/>
    <property type="evidence" value="ECO:0007669"/>
    <property type="project" value="InterPro"/>
</dbReference>
<feature type="region of interest" description="Disordered" evidence="1">
    <location>
        <begin position="1126"/>
        <end position="1179"/>
    </location>
</feature>
<proteinExistence type="predicted"/>
<evidence type="ECO:0000259" key="2">
    <source>
        <dbReference type="PROSITE" id="PS50888"/>
    </source>
</evidence>
<feature type="compositionally biased region" description="Polar residues" evidence="1">
    <location>
        <begin position="1055"/>
        <end position="1106"/>
    </location>
</feature>
<feature type="compositionally biased region" description="Low complexity" evidence="1">
    <location>
        <begin position="1690"/>
        <end position="1754"/>
    </location>
</feature>
<dbReference type="Proteomes" id="UP000694402">
    <property type="component" value="Unassembled WGS sequence"/>
</dbReference>
<feature type="region of interest" description="Disordered" evidence="1">
    <location>
        <begin position="1"/>
        <end position="33"/>
    </location>
</feature>
<reference evidence="4" key="1">
    <citation type="journal article" date="2018" name="PLoS ONE">
        <title>Chinook salmon (Oncorhynchus tshawytscha) genome and transcriptome.</title>
        <authorList>
            <person name="Christensen K.A."/>
            <person name="Leong J.S."/>
            <person name="Sakhrani D."/>
            <person name="Biagi C.A."/>
            <person name="Minkley D.R."/>
            <person name="Withler R.E."/>
            <person name="Rondeau E.B."/>
            <person name="Koop B.F."/>
            <person name="Devlin R.H."/>
        </authorList>
    </citation>
    <scope>NUCLEOTIDE SEQUENCE [LARGE SCALE GENOMIC DNA]</scope>
</reference>
<dbReference type="InterPro" id="IPR053252">
    <property type="entry name" value="EMT_regulator"/>
</dbReference>
<organism evidence="3 4">
    <name type="scientific">Oncorhynchus tshawytscha</name>
    <name type="common">Chinook salmon</name>
    <name type="synonym">Salmo tshawytscha</name>
    <dbReference type="NCBI Taxonomy" id="74940"/>
    <lineage>
        <taxon>Eukaryota</taxon>
        <taxon>Metazoa</taxon>
        <taxon>Chordata</taxon>
        <taxon>Craniata</taxon>
        <taxon>Vertebrata</taxon>
        <taxon>Euteleostomi</taxon>
        <taxon>Actinopterygii</taxon>
        <taxon>Neopterygii</taxon>
        <taxon>Teleostei</taxon>
        <taxon>Protacanthopterygii</taxon>
        <taxon>Salmoniformes</taxon>
        <taxon>Salmonidae</taxon>
        <taxon>Salmoninae</taxon>
        <taxon>Oncorhynchus</taxon>
    </lineage>
</organism>
<feature type="region of interest" description="Disordered" evidence="1">
    <location>
        <begin position="1219"/>
        <end position="1250"/>
    </location>
</feature>
<feature type="compositionally biased region" description="Polar residues" evidence="1">
    <location>
        <begin position="1587"/>
        <end position="1599"/>
    </location>
</feature>
<evidence type="ECO:0000313" key="3">
    <source>
        <dbReference type="Ensembl" id="ENSOTSP00005145243.1"/>
    </source>
</evidence>
<feature type="compositionally biased region" description="Low complexity" evidence="1">
    <location>
        <begin position="2341"/>
        <end position="2355"/>
    </location>
</feature>
<dbReference type="FunFam" id="4.10.280.10:FF:000051">
    <property type="entry name" value="Basic helix-loop-helix domain-containing protein KIAA2018"/>
    <property type="match status" value="1"/>
</dbReference>
<dbReference type="GeneTree" id="ENSGT00390000015759"/>
<feature type="compositionally biased region" description="Low complexity" evidence="1">
    <location>
        <begin position="854"/>
        <end position="867"/>
    </location>
</feature>
<feature type="region of interest" description="Disordered" evidence="1">
    <location>
        <begin position="1409"/>
        <end position="1433"/>
    </location>
</feature>
<sequence>MPEMTENQTPGHKPRKKKNKESHNAVERQRKEKINAGINRIGDLLPCSQALKQSKNMILDQAYLYISELQKQNDAMLLEGGEQVQVEEIRRLRHQLDELRRESGHYIELLKAHDINFLDDPTVHWKGKLRCAKVAKVTPTHQLPKGIIVYSNGNVICPAGKEPSPASDLGKQPVMAGIVQSSCDITAGVRVNVALQHVSVPSSAPPLLPKATLAPIVSTPGMKLVEQCVEEVPLAPKLPPSVSYITLQGICPLPTITAAFPQPATPAPSLPVAASLATPLSLHPVPSFTALPQVITTQNAAIRTMSYTTINSSPTILGASAAGSTQTTWTTLQLAGNTVQPVCQSLPTPETSTSGQQSIQQIVGTKLSVQPIHIQMRPQVTIQPQAPITAHIQAQPSIQRTPQLRPAILAQHQPHPVMASQPHCTVLPQSAIMPQPAAVAHSTMISRPQPAVQQQATVPSHPQTVLMTQPQPAMLPQVQAQAHPQAAVRPLLQTMQVLQMNPTGTATAGVTTPQNTNNPSVVILQQASPCSAQSVVSDDLTNQTPCQHIVIIQASNQPPPPQNPQVGMVPAAAPNQIVATSSTTSTTGQQIVGGKQLVHILPRPVPQTQTPQAPPVPPNPQTITVNGQVFALQTMKTSEKSGCKGGQSSLQLIQPSTAEEPSTAKEPTTNMHTLGALSSLNQSISQGMPSCISTQSNVQRPSLASPSYSIVPQQKPSSVPILAAPHSSPVRQIPSVTPHRPGLAMGTGKALWSQPETASVPRPKRAITKRTKLVSKNEPKQGRPVTISAKPVALTGDRLEQEVTVPQGIPSSVAVTVQPKPLPVSTTANTPTVSSSEASTQTRPVELSINSTLSSPESNSVTTSSYSGPTVSSECTTRSKTSVTSVTLCTAAVSSSSIFSSTQSELIITSVVSLATVTSAADKPTVTSTVSSQSKQPAVAISDRSTHLRPTVTSTVSSQSKQPAVAVSDRSTHLRPTVTSTVSSQSKQPAVAVSDRSTHLRPTVTSTVSSQSKQPAVAVSDRSTHLRPTVTSTVSSQSKQPAVAVSDRSTHLRPTVTQNRQPVTTISTVQTRSTITNGSSRQSRSTGACSTETRSRSTGVMSSAACQPSVSTVNSIGNRPVVSLQSAQLNSSSQGQTKPANSQESQPTTQTQSQPVASPSGPSTPTLCSGALSLPSPSVTVPMTMPSEYRKWVPYNRPSTQQMTMPTSTPSHPAELKVTAVSGREKEPQAESHPSAAMEKASVRSDAAPSRMDYTLPQQVYVLDHEPLDQPPAPNRQTDSLMSGGAGGGRGFSVASMLPTGHSVSSPPGHFGSFTFASEQTDILAMLEQDSPGRRVGGCTVDNSTSTNTPTPAWEPNSKSQQASNRKERSAGQQTKLTKPMETPVAKQVSVRVQAGDQTFAVRHPQNISFSQSHSHPQSQAQSGTSGTLSINNLIRPSSSQQQAYPGSLSLAGQLGSVPSPVGNSAHVSQTSTPVLPPFSGSVQLNEYAPLMRPQVGVGEPRYIKDLSKRPAQDDVILSSSNKRQKTCSSASNVGRMEVKPLDHSQMMVPQLPPTTSSIMTRINPDGVGTLFSGNTFMSTMLRPTESHCTPQLPTQEHNQPGVLHLPHGHPQHGAPQPGQHLGGNPYLKQQQQQQQQQEHQGHHLYQLQHHLTQPDPAHLHSLHQRALQQVQKKRGLVGGGQKQHHQEKGGVQQHQHQQSQQSHQQQPQTQQQHQQQSQQQHQQQTQQQHQPQALSQQQHLQQHPQQQHQQQSSHSRHQHLQQQQIQHFGSQHQEKSCEAQPGPAGPRGHHSSHLAQEHLKSDQDHSTMQRLMSSRNLEQHLTSQPSNPASQPSDLGCVPPRQDHHRVSSYSAEALIGKGSSSDEQQRMVLHLQATRGTTQEQPDLRGYLDTPRVKGNVTHNPQSRLPPDHPGSADVQRVSECPPFKTMAGAEGGHQLGGFEDMTPKSGPSSQRGQQGGFRMNPGPPGDGRTRGGYSGPHPGTQGVQIGAPGLTRDQEGCHQSFMQSLLEQTDHQRAVQCCPPVSMEYGCVSGSSAGDMQAKASSPSVPPTQKASTMRLGEGNKGHIPHGSGNMGTHPGVRTGLPHPLTPHNSSEPGRTTASSRPPTAVSQRSRHITQEAQSGKLRPGERPRSGSLRPGNPFEPDVHLLGRPQSGSEAQRSSIVRFMADSAQVSGDNNLVPDQHLAQNFGFSFMPDGGLNLPPINANSTFIPPVSQTNSSRPSSLLPVEPQNTLPSFYPSYPPAAHPSLASDIPIQYFSNQMFTSPGADKSSSAPLNNRFGSILSPPRSVGFAQATFPLLSDMPPMPISNSSGITPHLSNFSLTSLFPEIATAMQPDGSAMPMSPLLSLSNNPSADSGKQPNRLAHNISHILGHDGSSAV</sequence>
<dbReference type="InterPro" id="IPR048064">
    <property type="entry name" value="USF3_bHLH"/>
</dbReference>
<feature type="compositionally biased region" description="Basic and acidic residues" evidence="1">
    <location>
        <begin position="21"/>
        <end position="33"/>
    </location>
</feature>
<feature type="compositionally biased region" description="Low complexity" evidence="1">
    <location>
        <begin position="1409"/>
        <end position="1423"/>
    </location>
</feature>
<dbReference type="GO" id="GO:0001228">
    <property type="term" value="F:DNA-binding transcription activator activity, RNA polymerase II-specific"/>
    <property type="evidence" value="ECO:0007669"/>
    <property type="project" value="TreeGrafter"/>
</dbReference>
<feature type="region of interest" description="Disordered" evidence="1">
    <location>
        <begin position="729"/>
        <end position="763"/>
    </location>
</feature>
<dbReference type="PANTHER" id="PTHR46970">
    <property type="entry name" value="BASIC HELIX-LOOP-HELIX DOMAIN-CONTAINING PROTEIN USF3"/>
    <property type="match status" value="1"/>
</dbReference>
<dbReference type="PROSITE" id="PS50888">
    <property type="entry name" value="BHLH"/>
    <property type="match status" value="1"/>
</dbReference>
<feature type="region of interest" description="Disordered" evidence="1">
    <location>
        <begin position="1585"/>
        <end position="1643"/>
    </location>
</feature>
<dbReference type="SMART" id="SM00353">
    <property type="entry name" value="HLH"/>
    <property type="match status" value="1"/>
</dbReference>
<accession>A0AAZ3RVV0</accession>
<feature type="region of interest" description="Disordered" evidence="1">
    <location>
        <begin position="2341"/>
        <end position="2362"/>
    </location>
</feature>
<feature type="compositionally biased region" description="Polar residues" evidence="1">
    <location>
        <begin position="1809"/>
        <end position="1834"/>
    </location>
</feature>
<feature type="compositionally biased region" description="Polar residues" evidence="1">
    <location>
        <begin position="2034"/>
        <end position="2055"/>
    </location>
</feature>
<evidence type="ECO:0000313" key="4">
    <source>
        <dbReference type="Proteomes" id="UP000694402"/>
    </source>
</evidence>
<feature type="compositionally biased region" description="Low complexity" evidence="1">
    <location>
        <begin position="1612"/>
        <end position="1643"/>
    </location>
</feature>
<reference evidence="3" key="3">
    <citation type="submission" date="2025-09" db="UniProtKB">
        <authorList>
            <consortium name="Ensembl"/>
        </authorList>
    </citation>
    <scope>IDENTIFICATION</scope>
</reference>